<dbReference type="PANTHER" id="PTHR23090">
    <property type="entry name" value="NH 3 /GLUTAMINE-DEPENDENT NAD + SYNTHETASE"/>
    <property type="match status" value="1"/>
</dbReference>
<reference evidence="7 8" key="1">
    <citation type="submission" date="2023-11" db="EMBL/GenBank/DDBJ databases">
        <authorList>
            <person name="Cook R."/>
            <person name="Crisci M."/>
            <person name="Pye H."/>
            <person name="Adriaenssens E."/>
            <person name="Santini J."/>
        </authorList>
    </citation>
    <scope>NUCLEOTIDE SEQUENCE [LARGE SCALE GENOMIC DNA]</scope>
    <source>
        <strain evidence="7">Lak_Megaphage_Sonny</strain>
    </source>
</reference>
<evidence type="ECO:0000256" key="5">
    <source>
        <dbReference type="ARBA" id="ARBA00023027"/>
    </source>
</evidence>
<evidence type="ECO:0000259" key="6">
    <source>
        <dbReference type="Pfam" id="PF02540"/>
    </source>
</evidence>
<dbReference type="InterPro" id="IPR003694">
    <property type="entry name" value="NAD_synthase"/>
</dbReference>
<dbReference type="Pfam" id="PF02540">
    <property type="entry name" value="NAD_synthase"/>
    <property type="match status" value="1"/>
</dbReference>
<protein>
    <submittedName>
        <fullName evidence="7">NAD synthetase</fullName>
    </submittedName>
</protein>
<keyword evidence="5" id="KW-0520">NAD</keyword>
<evidence type="ECO:0000256" key="1">
    <source>
        <dbReference type="ARBA" id="ARBA00004790"/>
    </source>
</evidence>
<dbReference type="CDD" id="cd00553">
    <property type="entry name" value="NAD_synthase"/>
    <property type="match status" value="1"/>
</dbReference>
<proteinExistence type="predicted"/>
<dbReference type="PANTHER" id="PTHR23090:SF9">
    <property type="entry name" value="GLUTAMINE-DEPENDENT NAD(+) SYNTHETASE"/>
    <property type="match status" value="1"/>
</dbReference>
<comment type="pathway">
    <text evidence="1">Cofactor biosynthesis; NAD(+) biosynthesis.</text>
</comment>
<dbReference type="SUPFAM" id="SSF52402">
    <property type="entry name" value="Adenine nucleotide alpha hydrolases-like"/>
    <property type="match status" value="1"/>
</dbReference>
<feature type="domain" description="NAD/GMP synthase" evidence="6">
    <location>
        <begin position="7"/>
        <end position="288"/>
    </location>
</feature>
<evidence type="ECO:0000313" key="8">
    <source>
        <dbReference type="Proteomes" id="UP001358193"/>
    </source>
</evidence>
<dbReference type="EMBL" id="OR769223">
    <property type="protein sequence ID" value="WQJ53389.1"/>
    <property type="molecule type" value="Genomic_DNA"/>
</dbReference>
<accession>A0ABZ0Z5P5</accession>
<name>A0ABZ0Z5P5_9CAUD</name>
<evidence type="ECO:0000256" key="4">
    <source>
        <dbReference type="ARBA" id="ARBA00022840"/>
    </source>
</evidence>
<sequence>MYISTFNSMANNLAEYIQKNNLKSMVLGLSGGIDSTLCALICNEALKQLDDAKLILVSLPSNTNDNMENDIAWKLGTGLMEMHKDDNKVIFQIHSIEHDYKVLHESLSIALRQMTVNSPYEMQPLQNGNIKARIRMMYLYNIASVSNGIVIDTDNMTEHNLGFWTIHGDVGDVNPIGRLWKTDIYNLAKECAHKFDFNNDYNTSVYEALIRSIEITPTDGNGVKAGGDLAQIAPTLKYEDVDKILQNEVLEFDEAKCIEKRNELSHMYGEDAVNAVIKRHKNSEYKRRRQPIVLMPF</sequence>
<dbReference type="NCBIfam" id="TIGR00552">
    <property type="entry name" value="nadE"/>
    <property type="match status" value="1"/>
</dbReference>
<evidence type="ECO:0000256" key="3">
    <source>
        <dbReference type="ARBA" id="ARBA00022741"/>
    </source>
</evidence>
<keyword evidence="2" id="KW-0436">Ligase</keyword>
<dbReference type="Gene3D" id="3.40.50.620">
    <property type="entry name" value="HUPs"/>
    <property type="match status" value="1"/>
</dbReference>
<dbReference type="InterPro" id="IPR022310">
    <property type="entry name" value="NAD/GMP_synthase"/>
</dbReference>
<organism evidence="7 8">
    <name type="scientific">phage Lak_Megaphage_Sonny</name>
    <dbReference type="NCBI Taxonomy" id="3109229"/>
    <lineage>
        <taxon>Viruses</taxon>
        <taxon>Duplodnaviria</taxon>
        <taxon>Heunggongvirae</taxon>
        <taxon>Uroviricota</taxon>
        <taxon>Caudoviricetes</taxon>
        <taxon>Caudoviricetes code 15 clade</taxon>
    </lineage>
</organism>
<keyword evidence="3" id="KW-0547">Nucleotide-binding</keyword>
<evidence type="ECO:0000313" key="7">
    <source>
        <dbReference type="EMBL" id="WQJ53389.1"/>
    </source>
</evidence>
<dbReference type="InterPro" id="IPR014729">
    <property type="entry name" value="Rossmann-like_a/b/a_fold"/>
</dbReference>
<keyword evidence="4" id="KW-0067">ATP-binding</keyword>
<evidence type="ECO:0000256" key="2">
    <source>
        <dbReference type="ARBA" id="ARBA00022598"/>
    </source>
</evidence>
<dbReference type="Proteomes" id="UP001358193">
    <property type="component" value="Segment"/>
</dbReference>
<keyword evidence="8" id="KW-1185">Reference proteome</keyword>